<accession>A0AAD7HHV5</accession>
<evidence type="ECO:0000313" key="2">
    <source>
        <dbReference type="EMBL" id="KAJ7720207.1"/>
    </source>
</evidence>
<sequence length="116" mass="13818">MPPKARRARAAPPAGRKPSRKPSIHPFKSNFFRAHLSRYYEARLLHDTAPFFTHITELYFQKFGYHSLQHNPLQRDVVAENSRAENPQERERMQNLFEATRARIQTWYRVFCMETA</sequence>
<dbReference type="Proteomes" id="UP001215280">
    <property type="component" value="Unassembled WGS sequence"/>
</dbReference>
<dbReference type="AlphaFoldDB" id="A0AAD7HHV5"/>
<feature type="region of interest" description="Disordered" evidence="1">
    <location>
        <begin position="1"/>
        <end position="26"/>
    </location>
</feature>
<evidence type="ECO:0000313" key="3">
    <source>
        <dbReference type="Proteomes" id="UP001215280"/>
    </source>
</evidence>
<name>A0AAD7HHV5_9AGAR</name>
<gene>
    <name evidence="2" type="ORF">DFH07DRAFT_972676</name>
</gene>
<organism evidence="2 3">
    <name type="scientific">Mycena maculata</name>
    <dbReference type="NCBI Taxonomy" id="230809"/>
    <lineage>
        <taxon>Eukaryota</taxon>
        <taxon>Fungi</taxon>
        <taxon>Dikarya</taxon>
        <taxon>Basidiomycota</taxon>
        <taxon>Agaricomycotina</taxon>
        <taxon>Agaricomycetes</taxon>
        <taxon>Agaricomycetidae</taxon>
        <taxon>Agaricales</taxon>
        <taxon>Marasmiineae</taxon>
        <taxon>Mycenaceae</taxon>
        <taxon>Mycena</taxon>
    </lineage>
</organism>
<proteinExistence type="predicted"/>
<protein>
    <submittedName>
        <fullName evidence="2">Uncharacterized protein</fullName>
    </submittedName>
</protein>
<comment type="caution">
    <text evidence="2">The sequence shown here is derived from an EMBL/GenBank/DDBJ whole genome shotgun (WGS) entry which is preliminary data.</text>
</comment>
<dbReference type="EMBL" id="JARJLG010000282">
    <property type="protein sequence ID" value="KAJ7720207.1"/>
    <property type="molecule type" value="Genomic_DNA"/>
</dbReference>
<reference evidence="2" key="1">
    <citation type="submission" date="2023-03" db="EMBL/GenBank/DDBJ databases">
        <title>Massive genome expansion in bonnet fungi (Mycena s.s.) driven by repeated elements and novel gene families across ecological guilds.</title>
        <authorList>
            <consortium name="Lawrence Berkeley National Laboratory"/>
            <person name="Harder C.B."/>
            <person name="Miyauchi S."/>
            <person name="Viragh M."/>
            <person name="Kuo A."/>
            <person name="Thoen E."/>
            <person name="Andreopoulos B."/>
            <person name="Lu D."/>
            <person name="Skrede I."/>
            <person name="Drula E."/>
            <person name="Henrissat B."/>
            <person name="Morin E."/>
            <person name="Kohler A."/>
            <person name="Barry K."/>
            <person name="LaButti K."/>
            <person name="Morin E."/>
            <person name="Salamov A."/>
            <person name="Lipzen A."/>
            <person name="Mereny Z."/>
            <person name="Hegedus B."/>
            <person name="Baldrian P."/>
            <person name="Stursova M."/>
            <person name="Weitz H."/>
            <person name="Taylor A."/>
            <person name="Grigoriev I.V."/>
            <person name="Nagy L.G."/>
            <person name="Martin F."/>
            <person name="Kauserud H."/>
        </authorList>
    </citation>
    <scope>NUCLEOTIDE SEQUENCE</scope>
    <source>
        <strain evidence="2">CBHHK188m</strain>
    </source>
</reference>
<evidence type="ECO:0000256" key="1">
    <source>
        <dbReference type="SAM" id="MobiDB-lite"/>
    </source>
</evidence>
<keyword evidence="3" id="KW-1185">Reference proteome</keyword>